<keyword evidence="1" id="KW-0812">Transmembrane</keyword>
<feature type="transmembrane region" description="Helical" evidence="1">
    <location>
        <begin position="217"/>
        <end position="235"/>
    </location>
</feature>
<dbReference type="Pfam" id="PF03929">
    <property type="entry name" value="PepSY_TM"/>
    <property type="match status" value="1"/>
</dbReference>
<feature type="transmembrane region" description="Helical" evidence="1">
    <location>
        <begin position="367"/>
        <end position="388"/>
    </location>
</feature>
<dbReference type="EMBL" id="JACEIB010000002">
    <property type="protein sequence ID" value="MBA2933160.1"/>
    <property type="molecule type" value="Genomic_DNA"/>
</dbReference>
<evidence type="ECO:0000313" key="3">
    <source>
        <dbReference type="Proteomes" id="UP000570166"/>
    </source>
</evidence>
<feature type="transmembrane region" description="Helical" evidence="1">
    <location>
        <begin position="149"/>
        <end position="173"/>
    </location>
</feature>
<proteinExistence type="predicted"/>
<gene>
    <name evidence="2" type="ORF">HZF05_03525</name>
</gene>
<keyword evidence="3" id="KW-1185">Reference proteome</keyword>
<dbReference type="AlphaFoldDB" id="A0A838L2K2"/>
<keyword evidence="1" id="KW-1133">Transmembrane helix</keyword>
<name>A0A838L2K2_9SPHN</name>
<dbReference type="InterPro" id="IPR005625">
    <property type="entry name" value="PepSY-ass_TM"/>
</dbReference>
<sequence length="414" mass="46041">MSLTRRFWVVAHRWAGLTLAIFLTIAGITGALLPFEESLNYATRPSLSRAVPPHPGAQPLDAVTIAERVERATGGRIAYLPLEVPRNHAMRMFIAAAPHGPALPYDVVWADPYSGVARLTYTWGGVRDGPENIMPFLYQLHYGYVAGPWGMITFGIAALIWTLDCFVGFGLTLPVPQRTALRSPLAGWWRRWKLAWTVRRHVRGHKLNFDLHRATGLWLWPLLLVFAWSGVALTLPQVERPVMQIFGASDRYVPPQRPQPLADPPIDRREAIAIGLRELRTIGMRRSFTVSQPAMLGYDAGSGAYALYTRTSLDAVHAGGRTILWLDAASGHPLHWDDPIGRTGADRLETWFEMLHMADVFGLPYRIFVSTLGLAVTTLSVTGVLIWLKKRSARLAASARGRRLTPQARPKVAA</sequence>
<dbReference type="PANTHER" id="PTHR34219">
    <property type="entry name" value="IRON-REGULATED INNER MEMBRANE PROTEIN-RELATED"/>
    <property type="match status" value="1"/>
</dbReference>
<comment type="caution">
    <text evidence="2">The sequence shown here is derived from an EMBL/GenBank/DDBJ whole genome shotgun (WGS) entry which is preliminary data.</text>
</comment>
<keyword evidence="1" id="KW-0472">Membrane</keyword>
<accession>A0A838L2K2</accession>
<evidence type="ECO:0000256" key="1">
    <source>
        <dbReference type="SAM" id="Phobius"/>
    </source>
</evidence>
<protein>
    <submittedName>
        <fullName evidence="2">PepSY domain-containing protein</fullName>
    </submittedName>
</protein>
<dbReference type="RefSeq" id="WP_181638786.1">
    <property type="nucleotide sequence ID" value="NZ_JACEIB010000002.1"/>
</dbReference>
<dbReference type="Proteomes" id="UP000570166">
    <property type="component" value="Unassembled WGS sequence"/>
</dbReference>
<organism evidence="2 3">
    <name type="scientific">Sphingomonas chungangi</name>
    <dbReference type="NCBI Taxonomy" id="2683589"/>
    <lineage>
        <taxon>Bacteria</taxon>
        <taxon>Pseudomonadati</taxon>
        <taxon>Pseudomonadota</taxon>
        <taxon>Alphaproteobacteria</taxon>
        <taxon>Sphingomonadales</taxon>
        <taxon>Sphingomonadaceae</taxon>
        <taxon>Sphingomonas</taxon>
    </lineage>
</organism>
<feature type="transmembrane region" description="Helical" evidence="1">
    <location>
        <begin position="12"/>
        <end position="35"/>
    </location>
</feature>
<evidence type="ECO:0000313" key="2">
    <source>
        <dbReference type="EMBL" id="MBA2933160.1"/>
    </source>
</evidence>
<dbReference type="PANTHER" id="PTHR34219:SF5">
    <property type="entry name" value="BLR4505 PROTEIN"/>
    <property type="match status" value="1"/>
</dbReference>
<reference evidence="2 3" key="1">
    <citation type="submission" date="2020-07" db="EMBL/GenBank/DDBJ databases">
        <authorList>
            <person name="Sun Q."/>
        </authorList>
    </citation>
    <scope>NUCLEOTIDE SEQUENCE [LARGE SCALE GENOMIC DNA]</scope>
    <source>
        <strain evidence="2 3">CGMCC 1.13654</strain>
    </source>
</reference>